<feature type="domain" description="Ig-like" evidence="4">
    <location>
        <begin position="166"/>
        <end position="240"/>
    </location>
</feature>
<proteinExistence type="predicted"/>
<evidence type="ECO:0000256" key="3">
    <source>
        <dbReference type="SAM" id="SignalP"/>
    </source>
</evidence>
<dbReference type="InterPro" id="IPR050208">
    <property type="entry name" value="MHC_class-I_related"/>
</dbReference>
<dbReference type="GO" id="GO:0005615">
    <property type="term" value="C:extracellular space"/>
    <property type="evidence" value="ECO:0007669"/>
    <property type="project" value="TreeGrafter"/>
</dbReference>
<dbReference type="Ensembl" id="ENSSPAT00000012787.1">
    <property type="protein sequence ID" value="ENSSPAP00000012573.1"/>
    <property type="gene ID" value="ENSSPAG00000009090.1"/>
</dbReference>
<dbReference type="Gene3D" id="3.30.500.10">
    <property type="entry name" value="MHC class I-like antigen recognition-like"/>
    <property type="match status" value="1"/>
</dbReference>
<dbReference type="STRING" id="144197.ENSSPAP00000012573"/>
<dbReference type="GO" id="GO:0009897">
    <property type="term" value="C:external side of plasma membrane"/>
    <property type="evidence" value="ECO:0007669"/>
    <property type="project" value="TreeGrafter"/>
</dbReference>
<evidence type="ECO:0000256" key="2">
    <source>
        <dbReference type="SAM" id="Phobius"/>
    </source>
</evidence>
<dbReference type="SUPFAM" id="SSF48726">
    <property type="entry name" value="Immunoglobulin"/>
    <property type="match status" value="1"/>
</dbReference>
<dbReference type="InterPro" id="IPR003597">
    <property type="entry name" value="Ig_C1-set"/>
</dbReference>
<feature type="chain" id="PRO_5017230163" description="Ig-like domain-containing protein" evidence="3">
    <location>
        <begin position="16"/>
        <end position="322"/>
    </location>
</feature>
<keyword evidence="2" id="KW-0472">Membrane</keyword>
<keyword evidence="2" id="KW-1133">Transmembrane helix</keyword>
<dbReference type="AlphaFoldDB" id="A0A3B4ZUK4"/>
<feature type="signal peptide" evidence="3">
    <location>
        <begin position="1"/>
        <end position="15"/>
    </location>
</feature>
<dbReference type="GeneTree" id="ENSGT01120000271828"/>
<keyword evidence="2" id="KW-0812">Transmembrane</keyword>
<sequence>LLQICLLVFSGLVNSFLKHSLTFYATTSSGLQTFPEFLVVSKIDDVQVSYCDSIRGTVEPRQVWIKKLMDNDPQYLKGQVQICLDAYQDSKAYTEEFKQYFNDTSGIVRFVDHCVVVVDCQSDCAAVSSIFHFKQTKHIYHLWKKKYEYLETRSKKYQCEDGTYLPSVSLLQKTASSPVTCHATGFYPDRADLFWTKDGEELHEDVDKGEILPNHDGSFQMSVDLNISSIAPEDWKRYHCVFQLSGVKDDIKTKLDKAAIRTNRGFPAGAVIGVVVVLLLLALCITGLFIWRKRYKGTQQHKNSCPAFTFKADIYKNISSKL</sequence>
<dbReference type="InterPro" id="IPR037055">
    <property type="entry name" value="MHC_I-like_Ag-recog_sf"/>
</dbReference>
<evidence type="ECO:0000259" key="4">
    <source>
        <dbReference type="PROSITE" id="PS50835"/>
    </source>
</evidence>
<dbReference type="Gene3D" id="2.60.40.10">
    <property type="entry name" value="Immunoglobulins"/>
    <property type="match status" value="1"/>
</dbReference>
<evidence type="ECO:0000256" key="1">
    <source>
        <dbReference type="ARBA" id="ARBA00023180"/>
    </source>
</evidence>
<dbReference type="Pfam" id="PF07654">
    <property type="entry name" value="C1-set"/>
    <property type="match status" value="1"/>
</dbReference>
<dbReference type="InterPro" id="IPR011162">
    <property type="entry name" value="MHC_I/II-like_Ag-recog"/>
</dbReference>
<reference evidence="5" key="1">
    <citation type="submission" date="2023-09" db="UniProtKB">
        <authorList>
            <consortium name="Ensembl"/>
        </authorList>
    </citation>
    <scope>IDENTIFICATION</scope>
</reference>
<dbReference type="SUPFAM" id="SSF54452">
    <property type="entry name" value="MHC antigen-recognition domain"/>
    <property type="match status" value="1"/>
</dbReference>
<dbReference type="PROSITE" id="PS50835">
    <property type="entry name" value="IG_LIKE"/>
    <property type="match status" value="1"/>
</dbReference>
<dbReference type="PANTHER" id="PTHR16675:SF237">
    <property type="entry name" value="MHC CLASS I ANTIGEN TRANSCRIPT VARIANT 1-RELATED"/>
    <property type="match status" value="1"/>
</dbReference>
<evidence type="ECO:0000313" key="5">
    <source>
        <dbReference type="Ensembl" id="ENSSPAP00000012573.1"/>
    </source>
</evidence>
<feature type="transmembrane region" description="Helical" evidence="2">
    <location>
        <begin position="266"/>
        <end position="291"/>
    </location>
</feature>
<dbReference type="InterPro" id="IPR013783">
    <property type="entry name" value="Ig-like_fold"/>
</dbReference>
<dbReference type="GO" id="GO:0006955">
    <property type="term" value="P:immune response"/>
    <property type="evidence" value="ECO:0007669"/>
    <property type="project" value="TreeGrafter"/>
</dbReference>
<dbReference type="InterPro" id="IPR036179">
    <property type="entry name" value="Ig-like_dom_sf"/>
</dbReference>
<keyword evidence="1" id="KW-0325">Glycoprotein</keyword>
<dbReference type="SMART" id="SM00407">
    <property type="entry name" value="IGc1"/>
    <property type="match status" value="1"/>
</dbReference>
<accession>A0A3B4ZUK4</accession>
<dbReference type="InterPro" id="IPR007110">
    <property type="entry name" value="Ig-like_dom"/>
</dbReference>
<protein>
    <recommendedName>
        <fullName evidence="4">Ig-like domain-containing protein</fullName>
    </recommendedName>
</protein>
<dbReference type="FunFam" id="2.60.40.10:FF:000943">
    <property type="entry name" value="Classical MHC class I molecule, alpha-chain"/>
    <property type="match status" value="1"/>
</dbReference>
<dbReference type="PANTHER" id="PTHR16675">
    <property type="entry name" value="MHC CLASS I-RELATED"/>
    <property type="match status" value="1"/>
</dbReference>
<organism evidence="5">
    <name type="scientific">Stegastes partitus</name>
    <name type="common">bicolor damselfish</name>
    <dbReference type="NCBI Taxonomy" id="144197"/>
    <lineage>
        <taxon>Eukaryota</taxon>
        <taxon>Metazoa</taxon>
        <taxon>Chordata</taxon>
        <taxon>Craniata</taxon>
        <taxon>Vertebrata</taxon>
        <taxon>Euteleostomi</taxon>
        <taxon>Actinopterygii</taxon>
        <taxon>Neopterygii</taxon>
        <taxon>Teleostei</taxon>
        <taxon>Neoteleostei</taxon>
        <taxon>Acanthomorphata</taxon>
        <taxon>Ovalentaria</taxon>
        <taxon>Pomacentridae</taxon>
        <taxon>Stegastes</taxon>
    </lineage>
</organism>
<name>A0A3B4ZUK4_9TELE</name>
<keyword evidence="3" id="KW-0732">Signal</keyword>